<dbReference type="EMBL" id="NJET01000101">
    <property type="protein sequence ID" value="PHH61521.1"/>
    <property type="molecule type" value="Genomic_DNA"/>
</dbReference>
<keyword evidence="4" id="KW-0238">DNA-binding</keyword>
<accession>A0A2C5Y3Q6</accession>
<evidence type="ECO:0000256" key="3">
    <source>
        <dbReference type="ARBA" id="ARBA00022705"/>
    </source>
</evidence>
<dbReference type="GO" id="GO:0003677">
    <property type="term" value="F:DNA binding"/>
    <property type="evidence" value="ECO:0007669"/>
    <property type="project" value="UniProtKB-KW"/>
</dbReference>
<comment type="similarity">
    <text evidence="2">Belongs to the ORC6 family.</text>
</comment>
<keyword evidence="5" id="KW-0539">Nucleus</keyword>
<dbReference type="GO" id="GO:0005664">
    <property type="term" value="C:nuclear origin of replication recognition complex"/>
    <property type="evidence" value="ECO:0007669"/>
    <property type="project" value="InterPro"/>
</dbReference>
<evidence type="ECO:0000256" key="5">
    <source>
        <dbReference type="ARBA" id="ARBA00023242"/>
    </source>
</evidence>
<feature type="domain" description="ORC6 first cyclin-like" evidence="7">
    <location>
        <begin position="10"/>
        <end position="95"/>
    </location>
</feature>
<evidence type="ECO:0000256" key="4">
    <source>
        <dbReference type="ARBA" id="ARBA00023125"/>
    </source>
</evidence>
<evidence type="ECO:0000259" key="7">
    <source>
        <dbReference type="Pfam" id="PF05460"/>
    </source>
</evidence>
<gene>
    <name evidence="8" type="ORF">CDD81_312</name>
</gene>
<keyword evidence="9" id="KW-1185">Reference proteome</keyword>
<evidence type="ECO:0000256" key="1">
    <source>
        <dbReference type="ARBA" id="ARBA00004123"/>
    </source>
</evidence>
<dbReference type="Proteomes" id="UP000226192">
    <property type="component" value="Unassembled WGS sequence"/>
</dbReference>
<organism evidence="8 9">
    <name type="scientific">Ophiocordyceps australis</name>
    <dbReference type="NCBI Taxonomy" id="1399860"/>
    <lineage>
        <taxon>Eukaryota</taxon>
        <taxon>Fungi</taxon>
        <taxon>Dikarya</taxon>
        <taxon>Ascomycota</taxon>
        <taxon>Pezizomycotina</taxon>
        <taxon>Sordariomycetes</taxon>
        <taxon>Hypocreomycetidae</taxon>
        <taxon>Hypocreales</taxon>
        <taxon>Ophiocordycipitaceae</taxon>
        <taxon>Ophiocordyceps</taxon>
    </lineage>
</organism>
<protein>
    <recommendedName>
        <fullName evidence="7">ORC6 first cyclin-like domain-containing protein</fullName>
    </recommendedName>
</protein>
<evidence type="ECO:0000313" key="9">
    <source>
        <dbReference type="Proteomes" id="UP000226192"/>
    </source>
</evidence>
<dbReference type="GO" id="GO:0006260">
    <property type="term" value="P:DNA replication"/>
    <property type="evidence" value="ECO:0007669"/>
    <property type="project" value="UniProtKB-KW"/>
</dbReference>
<evidence type="ECO:0000313" key="8">
    <source>
        <dbReference type="EMBL" id="PHH61521.1"/>
    </source>
</evidence>
<dbReference type="STRING" id="1399860.A0A2C5Y3Q6"/>
<comment type="subcellular location">
    <subcellularLocation>
        <location evidence="1">Nucleus</location>
    </subcellularLocation>
</comment>
<dbReference type="InterPro" id="IPR008721">
    <property type="entry name" value="ORC6_cyclin_first"/>
</dbReference>
<feature type="region of interest" description="Disordered" evidence="6">
    <location>
        <begin position="294"/>
        <end position="315"/>
    </location>
</feature>
<comment type="caution">
    <text evidence="8">The sequence shown here is derived from an EMBL/GenBank/DDBJ whole genome shotgun (WGS) entry which is preliminary data.</text>
</comment>
<dbReference type="Pfam" id="PF05460">
    <property type="entry name" value="ORC6"/>
    <property type="match status" value="1"/>
</dbReference>
<keyword evidence="3" id="KW-0235">DNA replication</keyword>
<feature type="compositionally biased region" description="Low complexity" evidence="6">
    <location>
        <begin position="298"/>
        <end position="313"/>
    </location>
</feature>
<reference evidence="8 9" key="1">
    <citation type="submission" date="2017-06" db="EMBL/GenBank/DDBJ databases">
        <title>Ant-infecting Ophiocordyceps genomes reveal a high diversity of potential behavioral manipulation genes and a possible major role for enterotoxins.</title>
        <authorList>
            <person name="De Bekker C."/>
            <person name="Evans H.C."/>
            <person name="Brachmann A."/>
            <person name="Hughes D.P."/>
        </authorList>
    </citation>
    <scope>NUCLEOTIDE SEQUENCE [LARGE SCALE GENOMIC DNA]</scope>
    <source>
        <strain evidence="8 9">Map64</strain>
    </source>
</reference>
<proteinExistence type="inferred from homology"/>
<evidence type="ECO:0000256" key="2">
    <source>
        <dbReference type="ARBA" id="ARBA00010840"/>
    </source>
</evidence>
<dbReference type="AlphaFoldDB" id="A0A2C5Y3Q6"/>
<dbReference type="OrthoDB" id="5367324at2759"/>
<name>A0A2C5Y3Q6_9HYPO</name>
<sequence length="364" mass="40818">MGRQMELALLSLMPSWGSDLPPALVDLADSLMAQSQHKASTLKADEEIARHYACANIACDRLKVALDLPPIQPRPPVAPRVYKRLYAHLDNVLASKLGPQRSNGKRASTRDGALSSRPLPSRLTPTKDASLAPFRPSKEPKSTGRRHALHPWVPPVIRFLCAETDSMKFMPTMLAGVECIVTPGGRMTQDGWTQKHVSEVVAAVYFYVVMRVRAMATNESLDRSGYVPLRKTILGLMEQARSQVQINQVDQAQAWRDWKHVKPKDFDEAVAHVKDQDWLISDWYEAIAHVAQHPGHGETAATQASQEAASTSQRRADTMLQEKYDYISVARREEYRQWKESMLSMIGQAKLHDCNTNTKHVCFG</sequence>
<feature type="region of interest" description="Disordered" evidence="6">
    <location>
        <begin position="97"/>
        <end position="147"/>
    </location>
</feature>
<evidence type="ECO:0000256" key="6">
    <source>
        <dbReference type="SAM" id="MobiDB-lite"/>
    </source>
</evidence>